<keyword evidence="1" id="KW-1133">Transmembrane helix</keyword>
<evidence type="ECO:0000259" key="2">
    <source>
        <dbReference type="Pfam" id="PF01757"/>
    </source>
</evidence>
<feature type="transmembrane region" description="Helical" evidence="1">
    <location>
        <begin position="213"/>
        <end position="231"/>
    </location>
</feature>
<evidence type="ECO:0000313" key="4">
    <source>
        <dbReference type="Proteomes" id="UP000626242"/>
    </source>
</evidence>
<feature type="transmembrane region" description="Helical" evidence="1">
    <location>
        <begin position="181"/>
        <end position="201"/>
    </location>
</feature>
<keyword evidence="1" id="KW-0812">Transmembrane</keyword>
<keyword evidence="3" id="KW-0012">Acyltransferase</keyword>
<feature type="transmembrane region" description="Helical" evidence="1">
    <location>
        <begin position="117"/>
        <end position="137"/>
    </location>
</feature>
<feature type="transmembrane region" description="Helical" evidence="1">
    <location>
        <begin position="265"/>
        <end position="288"/>
    </location>
</feature>
<name>A0ABR8WIW7_9FLAO</name>
<accession>A0ABR8WIW7</accession>
<proteinExistence type="predicted"/>
<feature type="transmembrane region" description="Helical" evidence="1">
    <location>
        <begin position="72"/>
        <end position="91"/>
    </location>
</feature>
<feature type="transmembrane region" description="Helical" evidence="1">
    <location>
        <begin position="144"/>
        <end position="161"/>
    </location>
</feature>
<keyword evidence="4" id="KW-1185">Reference proteome</keyword>
<evidence type="ECO:0000256" key="1">
    <source>
        <dbReference type="SAM" id="Phobius"/>
    </source>
</evidence>
<feature type="domain" description="Acyltransferase 3" evidence="2">
    <location>
        <begin position="2"/>
        <end position="310"/>
    </location>
</feature>
<keyword evidence="1" id="KW-0472">Membrane</keyword>
<feature type="transmembrane region" description="Helical" evidence="1">
    <location>
        <begin position="27"/>
        <end position="51"/>
    </location>
</feature>
<evidence type="ECO:0000313" key="3">
    <source>
        <dbReference type="EMBL" id="MBD8016996.1"/>
    </source>
</evidence>
<dbReference type="InterPro" id="IPR002656">
    <property type="entry name" value="Acyl_transf_3_dom"/>
</dbReference>
<dbReference type="Pfam" id="PF01757">
    <property type="entry name" value="Acyl_transf_3"/>
    <property type="match status" value="1"/>
</dbReference>
<protein>
    <submittedName>
        <fullName evidence="3">Acyltransferase family protein</fullName>
    </submittedName>
</protein>
<comment type="caution">
    <text evidence="3">The sequence shown here is derived from an EMBL/GenBank/DDBJ whole genome shotgun (WGS) entry which is preliminary data.</text>
</comment>
<dbReference type="GO" id="GO:0016746">
    <property type="term" value="F:acyltransferase activity"/>
    <property type="evidence" value="ECO:0007669"/>
    <property type="project" value="UniProtKB-KW"/>
</dbReference>
<keyword evidence="3" id="KW-0808">Transferase</keyword>
<gene>
    <name evidence="3" type="ORF">H9628_00755</name>
</gene>
<feature type="transmembrane region" description="Helical" evidence="1">
    <location>
        <begin position="294"/>
        <end position="313"/>
    </location>
</feature>
<dbReference type="Proteomes" id="UP000626242">
    <property type="component" value="Unassembled WGS sequence"/>
</dbReference>
<sequence>MMLFLHLFNRDYTGLFEPWIFIGNIPLSYYISLFCDACVPIFAFVSGYGLYFKFLQNRNRYKKNHQTRLKKLYLNLWIIVILFAVGLGIFIGKEGYPGSLLKLLLNLTALDPSYNGAWWFLTVYILFAFTSSFWFNLLERMNPYVFLLALLLVYAAAFYLRVYRNDIFENGIAKWVHRQSALYFCTLFQFMLGAFALKFNWHQKIRSLFQRVKFKNIAALAGIAILIMFHAAVPNFIIAPFTGLGFIFLFLQLHLSESLSKIIDFFTPHATNIWLVHMFFYMIYFPAFIYSPTYVLPIFGLLILCSLISSYLIKFIEIPLVELLFTPKSQAMH</sequence>
<reference evidence="3 4" key="1">
    <citation type="submission" date="2020-08" db="EMBL/GenBank/DDBJ databases">
        <title>A Genomic Blueprint of the Chicken Gut Microbiome.</title>
        <authorList>
            <person name="Gilroy R."/>
            <person name="Ravi A."/>
            <person name="Getino M."/>
            <person name="Pursley I."/>
            <person name="Horton D.L."/>
            <person name="Alikhan N.-F."/>
            <person name="Baker D."/>
            <person name="Gharbi K."/>
            <person name="Hall N."/>
            <person name="Watson M."/>
            <person name="Adriaenssens E.M."/>
            <person name="Foster-Nyarko E."/>
            <person name="Jarju S."/>
            <person name="Secka A."/>
            <person name="Antonio M."/>
            <person name="Oren A."/>
            <person name="Chaudhuri R."/>
            <person name="La Ragione R.M."/>
            <person name="Hildebrand F."/>
            <person name="Pallen M.J."/>
        </authorList>
    </citation>
    <scope>NUCLEOTIDE SEQUENCE [LARGE SCALE GENOMIC DNA]</scope>
    <source>
        <strain evidence="3 4">Sa1CVA4</strain>
    </source>
</reference>
<organism evidence="3 4">
    <name type="scientific">Kaistella pullorum</name>
    <dbReference type="NCBI Taxonomy" id="2763074"/>
    <lineage>
        <taxon>Bacteria</taxon>
        <taxon>Pseudomonadati</taxon>
        <taxon>Bacteroidota</taxon>
        <taxon>Flavobacteriia</taxon>
        <taxon>Flavobacteriales</taxon>
        <taxon>Weeksellaceae</taxon>
        <taxon>Chryseobacterium group</taxon>
        <taxon>Kaistella</taxon>
    </lineage>
</organism>
<dbReference type="EMBL" id="JACSPS010000001">
    <property type="protein sequence ID" value="MBD8016996.1"/>
    <property type="molecule type" value="Genomic_DNA"/>
</dbReference>